<dbReference type="InterPro" id="IPR001611">
    <property type="entry name" value="Leu-rich_rpt"/>
</dbReference>
<dbReference type="GO" id="GO:0009791">
    <property type="term" value="P:post-embryonic development"/>
    <property type="evidence" value="ECO:0007669"/>
    <property type="project" value="UniProtKB-ARBA"/>
</dbReference>
<dbReference type="Gene3D" id="3.30.200.20">
    <property type="entry name" value="Phosphorylase Kinase, domain 1"/>
    <property type="match status" value="1"/>
</dbReference>
<evidence type="ECO:0000256" key="16">
    <source>
        <dbReference type="SAM" id="SignalP"/>
    </source>
</evidence>
<dbReference type="EMBL" id="JADFTS010000003">
    <property type="protein sequence ID" value="KAF9614655.1"/>
    <property type="molecule type" value="Genomic_DNA"/>
</dbReference>
<dbReference type="InterPro" id="IPR013210">
    <property type="entry name" value="LRR_N_plant-typ"/>
</dbReference>
<dbReference type="GO" id="GO:0016020">
    <property type="term" value="C:membrane"/>
    <property type="evidence" value="ECO:0007669"/>
    <property type="project" value="UniProtKB-SubCell"/>
</dbReference>
<dbReference type="FunFam" id="3.30.200.20:FF:000512">
    <property type="entry name" value="Receptor-like protein kinase HSL1"/>
    <property type="match status" value="1"/>
</dbReference>
<evidence type="ECO:0000256" key="13">
    <source>
        <dbReference type="ARBA" id="ARBA00023180"/>
    </source>
</evidence>
<evidence type="ECO:0000259" key="17">
    <source>
        <dbReference type="PROSITE" id="PS50011"/>
    </source>
</evidence>
<dbReference type="PROSITE" id="PS50011">
    <property type="entry name" value="PROTEIN_KINASE_DOM"/>
    <property type="match status" value="1"/>
</dbReference>
<dbReference type="PROSITE" id="PS51450">
    <property type="entry name" value="LRR"/>
    <property type="match status" value="2"/>
</dbReference>
<keyword evidence="3" id="KW-0433">Leucine-rich repeat</keyword>
<gene>
    <name evidence="18" type="ORF">IFM89_019632</name>
</gene>
<dbReference type="SMART" id="SM00369">
    <property type="entry name" value="LRR_TYP"/>
    <property type="match status" value="6"/>
</dbReference>
<dbReference type="FunFam" id="1.10.510.10:FF:000714">
    <property type="entry name" value="Kinase family with leucine-rich repeat domain-containing protein"/>
    <property type="match status" value="1"/>
</dbReference>
<keyword evidence="7" id="KW-0677">Repeat</keyword>
<comment type="caution">
    <text evidence="18">The sequence shown here is derived from an EMBL/GenBank/DDBJ whole genome shotgun (WGS) entry which is preliminary data.</text>
</comment>
<evidence type="ECO:0000256" key="10">
    <source>
        <dbReference type="ARBA" id="ARBA00022840"/>
    </source>
</evidence>
<feature type="binding site" evidence="14">
    <location>
        <position position="722"/>
    </location>
    <ligand>
        <name>ATP</name>
        <dbReference type="ChEBI" id="CHEBI:30616"/>
    </ligand>
</feature>
<dbReference type="PANTHER" id="PTHR48056:SF29">
    <property type="entry name" value="RECEPTOR-LIKE PROTEIN KINASE HSL1"/>
    <property type="match status" value="1"/>
</dbReference>
<evidence type="ECO:0000256" key="15">
    <source>
        <dbReference type="SAM" id="Phobius"/>
    </source>
</evidence>
<evidence type="ECO:0000256" key="3">
    <source>
        <dbReference type="ARBA" id="ARBA00022614"/>
    </source>
</evidence>
<keyword evidence="13" id="KW-0325">Glycoprotein</keyword>
<keyword evidence="9" id="KW-0418">Kinase</keyword>
<dbReference type="GO" id="GO:0004672">
    <property type="term" value="F:protein kinase activity"/>
    <property type="evidence" value="ECO:0007669"/>
    <property type="project" value="InterPro"/>
</dbReference>
<evidence type="ECO:0000256" key="14">
    <source>
        <dbReference type="PROSITE-ProRule" id="PRU10141"/>
    </source>
</evidence>
<evidence type="ECO:0000256" key="7">
    <source>
        <dbReference type="ARBA" id="ARBA00022737"/>
    </source>
</evidence>
<dbReference type="Proteomes" id="UP000631114">
    <property type="component" value="Unassembled WGS sequence"/>
</dbReference>
<evidence type="ECO:0000256" key="9">
    <source>
        <dbReference type="ARBA" id="ARBA00022777"/>
    </source>
</evidence>
<dbReference type="SMART" id="SM00220">
    <property type="entry name" value="S_TKc"/>
    <property type="match status" value="1"/>
</dbReference>
<dbReference type="GO" id="GO:0005524">
    <property type="term" value="F:ATP binding"/>
    <property type="evidence" value="ECO:0007669"/>
    <property type="project" value="UniProtKB-UniRule"/>
</dbReference>
<evidence type="ECO:0000313" key="19">
    <source>
        <dbReference type="Proteomes" id="UP000631114"/>
    </source>
</evidence>
<dbReference type="InterPro" id="IPR003591">
    <property type="entry name" value="Leu-rich_rpt_typical-subtyp"/>
</dbReference>
<name>A0A835IAU6_9MAGN</name>
<dbReference type="InterPro" id="IPR025875">
    <property type="entry name" value="Leu-rich_rpt_4"/>
</dbReference>
<keyword evidence="8 14" id="KW-0547">Nucleotide-binding</keyword>
<dbReference type="InterPro" id="IPR032675">
    <property type="entry name" value="LRR_dom_sf"/>
</dbReference>
<evidence type="ECO:0000256" key="5">
    <source>
        <dbReference type="ARBA" id="ARBA00022692"/>
    </source>
</evidence>
<keyword evidence="5 15" id="KW-0812">Transmembrane</keyword>
<keyword evidence="11 15" id="KW-1133">Transmembrane helix</keyword>
<dbReference type="Gene3D" id="3.80.10.10">
    <property type="entry name" value="Ribonuclease Inhibitor"/>
    <property type="match status" value="4"/>
</dbReference>
<dbReference type="PANTHER" id="PTHR48056">
    <property type="entry name" value="LRR RECEPTOR-LIKE SERINE/THREONINE-PROTEIN KINASE-RELATED"/>
    <property type="match status" value="1"/>
</dbReference>
<feature type="chain" id="PRO_5032778827" description="Protein kinase domain-containing protein" evidence="16">
    <location>
        <begin position="30"/>
        <end position="1031"/>
    </location>
</feature>
<keyword evidence="19" id="KW-1185">Reference proteome</keyword>
<dbReference type="InterPro" id="IPR050647">
    <property type="entry name" value="Plant_LRR-RLKs"/>
</dbReference>
<dbReference type="Pfam" id="PF00560">
    <property type="entry name" value="LRR_1"/>
    <property type="match status" value="8"/>
</dbReference>
<proteinExistence type="inferred from homology"/>
<dbReference type="SUPFAM" id="SSF56112">
    <property type="entry name" value="Protein kinase-like (PK-like)"/>
    <property type="match status" value="1"/>
</dbReference>
<protein>
    <recommendedName>
        <fullName evidence="17">Protein kinase domain-containing protein</fullName>
    </recommendedName>
</protein>
<dbReference type="InterPro" id="IPR008271">
    <property type="entry name" value="Ser/Thr_kinase_AS"/>
</dbReference>
<keyword evidence="10 14" id="KW-0067">ATP-binding</keyword>
<dbReference type="Gene3D" id="1.10.510.10">
    <property type="entry name" value="Transferase(Phosphotransferase) domain 1"/>
    <property type="match status" value="1"/>
</dbReference>
<keyword evidence="6 16" id="KW-0732">Signal</keyword>
<dbReference type="GO" id="GO:0033612">
    <property type="term" value="F:receptor serine/threonine kinase binding"/>
    <property type="evidence" value="ECO:0007669"/>
    <property type="project" value="TreeGrafter"/>
</dbReference>
<comment type="similarity">
    <text evidence="2">Belongs to the protein kinase superfamily. Ser/Thr protein kinase family.</text>
</comment>
<dbReference type="PROSITE" id="PS00107">
    <property type="entry name" value="PROTEIN_KINASE_ATP"/>
    <property type="match status" value="1"/>
</dbReference>
<evidence type="ECO:0000256" key="1">
    <source>
        <dbReference type="ARBA" id="ARBA00004479"/>
    </source>
</evidence>
<dbReference type="AlphaFoldDB" id="A0A835IAU6"/>
<dbReference type="InterPro" id="IPR011009">
    <property type="entry name" value="Kinase-like_dom_sf"/>
</dbReference>
<reference evidence="18 19" key="1">
    <citation type="submission" date="2020-10" db="EMBL/GenBank/DDBJ databases">
        <title>The Coptis chinensis genome and diversification of protoberbering-type alkaloids.</title>
        <authorList>
            <person name="Wang B."/>
            <person name="Shu S."/>
            <person name="Song C."/>
            <person name="Liu Y."/>
        </authorList>
    </citation>
    <scope>NUCLEOTIDE SEQUENCE [LARGE SCALE GENOMIC DNA]</scope>
    <source>
        <strain evidence="18">HL-2020</strain>
        <tissue evidence="18">Leaf</tissue>
    </source>
</reference>
<dbReference type="FunFam" id="3.80.10.10:FF:000041">
    <property type="entry name" value="LRR receptor-like serine/threonine-protein kinase ERECTA"/>
    <property type="match status" value="1"/>
</dbReference>
<evidence type="ECO:0000256" key="11">
    <source>
        <dbReference type="ARBA" id="ARBA00022989"/>
    </source>
</evidence>
<dbReference type="PROSITE" id="PS00108">
    <property type="entry name" value="PROTEIN_KINASE_ST"/>
    <property type="match status" value="1"/>
</dbReference>
<evidence type="ECO:0000256" key="2">
    <source>
        <dbReference type="ARBA" id="ARBA00008684"/>
    </source>
</evidence>
<evidence type="ECO:0000256" key="8">
    <source>
        <dbReference type="ARBA" id="ARBA00022741"/>
    </source>
</evidence>
<accession>A0A835IAU6</accession>
<feature type="transmembrane region" description="Helical" evidence="15">
    <location>
        <begin position="635"/>
        <end position="658"/>
    </location>
</feature>
<dbReference type="FunFam" id="3.80.10.10:FF:000077">
    <property type="entry name" value="LRR receptor-like serine/threonine-protein kinase ERL1"/>
    <property type="match status" value="1"/>
</dbReference>
<dbReference type="Pfam" id="PF12799">
    <property type="entry name" value="LRR_4"/>
    <property type="match status" value="1"/>
</dbReference>
<dbReference type="InterPro" id="IPR017441">
    <property type="entry name" value="Protein_kinase_ATP_BS"/>
</dbReference>
<dbReference type="Pfam" id="PF08263">
    <property type="entry name" value="LRRNT_2"/>
    <property type="match status" value="1"/>
</dbReference>
<keyword evidence="12 15" id="KW-0472">Membrane</keyword>
<dbReference type="SUPFAM" id="SSF52058">
    <property type="entry name" value="L domain-like"/>
    <property type="match status" value="1"/>
</dbReference>
<dbReference type="PRINTS" id="PR00019">
    <property type="entry name" value="LEURICHRPT"/>
</dbReference>
<comment type="subcellular location">
    <subcellularLocation>
        <location evidence="1">Membrane</location>
        <topology evidence="1">Single-pass type I membrane protein</topology>
    </subcellularLocation>
</comment>
<dbReference type="Pfam" id="PF00069">
    <property type="entry name" value="Pkinase"/>
    <property type="match status" value="1"/>
</dbReference>
<evidence type="ECO:0000256" key="4">
    <source>
        <dbReference type="ARBA" id="ARBA00022679"/>
    </source>
</evidence>
<dbReference type="FunFam" id="3.80.10.10:FF:000233">
    <property type="entry name" value="Leucine-rich repeat receptor-like protein kinase TDR"/>
    <property type="match status" value="1"/>
</dbReference>
<dbReference type="SUPFAM" id="SSF52047">
    <property type="entry name" value="RNI-like"/>
    <property type="match status" value="1"/>
</dbReference>
<feature type="domain" description="Protein kinase" evidence="17">
    <location>
        <begin position="692"/>
        <end position="981"/>
    </location>
</feature>
<keyword evidence="4" id="KW-0808">Transferase</keyword>
<evidence type="ECO:0000256" key="6">
    <source>
        <dbReference type="ARBA" id="ARBA00022729"/>
    </source>
</evidence>
<organism evidence="18 19">
    <name type="scientific">Coptis chinensis</name>
    <dbReference type="NCBI Taxonomy" id="261450"/>
    <lineage>
        <taxon>Eukaryota</taxon>
        <taxon>Viridiplantae</taxon>
        <taxon>Streptophyta</taxon>
        <taxon>Embryophyta</taxon>
        <taxon>Tracheophyta</taxon>
        <taxon>Spermatophyta</taxon>
        <taxon>Magnoliopsida</taxon>
        <taxon>Ranunculales</taxon>
        <taxon>Ranunculaceae</taxon>
        <taxon>Coptidoideae</taxon>
        <taxon>Coptis</taxon>
    </lineage>
</organism>
<dbReference type="InterPro" id="IPR000719">
    <property type="entry name" value="Prot_kinase_dom"/>
</dbReference>
<evidence type="ECO:0000313" key="18">
    <source>
        <dbReference type="EMBL" id="KAF9614655.1"/>
    </source>
</evidence>
<evidence type="ECO:0000256" key="12">
    <source>
        <dbReference type="ARBA" id="ARBA00023136"/>
    </source>
</evidence>
<dbReference type="OrthoDB" id="676979at2759"/>
<feature type="signal peptide" evidence="16">
    <location>
        <begin position="1"/>
        <end position="29"/>
    </location>
</feature>
<sequence>MTKTPSPSSKFPFILFLLHVFSLPFSVNSQSINQEQTILLKLKQGLNNPPALSSWNNSPGSNHCNWIGVTCRDNSITELKLNNITIANKIPPFICDLKNLTHVDFSYNNIPGEFPTVFYNCSKLQFLDISQNRFIGPIPADISRLSTTLEYLSLQANNFSGNVPASLGNLPALKQLYLIQNQFNGTFAAREIGNLSNLEELSIGFNNFLPWSIPKEFGQLKKLWYLRMDVTNLMGEIPVELGELVDLEQLDLSTNNLTGKLPDNLFLLKNLRLLYLYDNQLSGEIPRNIETFNLVEIDLSMNELIGIIPEGFGQCQNLNHFDMYANRLSGEVPASIGRLPSLIGTRLFRNNLSGILPPDFGLYSKLKEFQVNDNLFTGNLPENLCAGGVLDGLVAFSNNLTGGLPKSLEKCNSLRWVHIHNNSFTGEVPAGFWSLTNLLTVIIHDNAFYGEFPDRLSWNLSRVEMSNNRFSGRIPSAINESTNLMVFLASNNLFSGEVPVELTALRQLDSLFLDGNRLSGQIPRRIISWRSLTTLNLSRNQLTGEIPPILGSLPDLTVLDLSNNQLSGGIPSEIARLRLNFLNFSSNQLTGRIPTGLENSGHEDSFLNNTGLCGINLRNNCISGPRSLKRLPARLLAMIIVLCGAILLIVLFFAFFAFKDYQRRKHAGDLSSYKLTSFQRLDFTESEILSNLTENNVIGSGGSGKVYRVDINRTRSCVAVKKIWNKGKLDQMQEKEYDAEVQILGTILHLNIVKLLCCISNEKSMFLVYEYMENRSLDRWLHGNKRGSLVTNSVHHSVLDWPRRMHIAVGAAQGLCYMHHSCSPSIIHRDMKTSNILLDSEFNAKIADFGFAKMLGKQGEADTMSVVAGTFGYMAPEYAHTTKVDEKIDVYSFGVVLLELVTGREAKEGDNNTCLAEWAWRQLIQDGNRIDNALDEDVKEPCYLDEMMMVFKLGLMCTGTLPASRPPMKDVLQILLRNGSLQAYKEKIVQTENDVAPLLTATTDYFASKKGSRKKRTSDITDEVHSLASIV</sequence>